<evidence type="ECO:0000256" key="2">
    <source>
        <dbReference type="ARBA" id="ARBA00030602"/>
    </source>
</evidence>
<dbReference type="Proteomes" id="UP000609172">
    <property type="component" value="Unassembled WGS sequence"/>
</dbReference>
<organism evidence="4 5">
    <name type="scientific">Flavobacterium agrisoli</name>
    <dbReference type="NCBI Taxonomy" id="2793066"/>
    <lineage>
        <taxon>Bacteria</taxon>
        <taxon>Pseudomonadati</taxon>
        <taxon>Bacteroidota</taxon>
        <taxon>Flavobacteriia</taxon>
        <taxon>Flavobacteriales</taxon>
        <taxon>Flavobacteriaceae</taxon>
        <taxon>Flavobacterium</taxon>
    </lineage>
</organism>
<dbReference type="CDD" id="cd06661">
    <property type="entry name" value="GGCT_like"/>
    <property type="match status" value="1"/>
</dbReference>
<evidence type="ECO:0000259" key="3">
    <source>
        <dbReference type="Pfam" id="PF06094"/>
    </source>
</evidence>
<feature type="domain" description="Gamma-glutamylcyclotransferase AIG2-like" evidence="3">
    <location>
        <begin position="4"/>
        <end position="104"/>
    </location>
</feature>
<dbReference type="Pfam" id="PF06094">
    <property type="entry name" value="GGACT"/>
    <property type="match status" value="1"/>
</dbReference>
<comment type="caution">
    <text evidence="4">The sequence shown here is derived from an EMBL/GenBank/DDBJ whole genome shotgun (WGS) entry which is preliminary data.</text>
</comment>
<dbReference type="Gene3D" id="3.10.490.10">
    <property type="entry name" value="Gamma-glutamyl cyclotransferase-like"/>
    <property type="match status" value="1"/>
</dbReference>
<gene>
    <name evidence="4" type="ORF">I5M07_08430</name>
</gene>
<dbReference type="PANTHER" id="PTHR31544:SF2">
    <property type="entry name" value="AIG2-LIKE PROTEIN D"/>
    <property type="match status" value="1"/>
</dbReference>
<dbReference type="GO" id="GO:0016740">
    <property type="term" value="F:transferase activity"/>
    <property type="evidence" value="ECO:0007669"/>
    <property type="project" value="UniProtKB-KW"/>
</dbReference>
<accession>A0A934PM76</accession>
<dbReference type="InterPro" id="IPR036568">
    <property type="entry name" value="GGCT-like_sf"/>
</dbReference>
<sequence length="106" mass="12162">MEYLFAYGTLKDKNIQETIFGRLLKGTPDSLHGYAIQKISIEEEFGMEEYPIIVPSDDASTVIEGILYEISAFDLEKVDTYEGRHYKRIEVTLQSNTKAWAYVITT</sequence>
<dbReference type="EMBL" id="JAEHFV010000003">
    <property type="protein sequence ID" value="MBK0369864.1"/>
    <property type="molecule type" value="Genomic_DNA"/>
</dbReference>
<keyword evidence="5" id="KW-1185">Reference proteome</keyword>
<evidence type="ECO:0000256" key="1">
    <source>
        <dbReference type="ARBA" id="ARBA00022679"/>
    </source>
</evidence>
<keyword evidence="1" id="KW-0808">Transferase</keyword>
<dbReference type="AlphaFoldDB" id="A0A934PM76"/>
<dbReference type="InterPro" id="IPR009288">
    <property type="entry name" value="AIG2-like_dom"/>
</dbReference>
<proteinExistence type="predicted"/>
<dbReference type="PANTHER" id="PTHR31544">
    <property type="entry name" value="AIG2-LIKE PROTEIN D"/>
    <property type="match status" value="1"/>
</dbReference>
<name>A0A934PM76_9FLAO</name>
<dbReference type="InterPro" id="IPR045038">
    <property type="entry name" value="AIG2-like"/>
</dbReference>
<dbReference type="SUPFAM" id="SSF110857">
    <property type="entry name" value="Gamma-glutamyl cyclotransferase-like"/>
    <property type="match status" value="1"/>
</dbReference>
<evidence type="ECO:0000313" key="5">
    <source>
        <dbReference type="Proteomes" id="UP000609172"/>
    </source>
</evidence>
<dbReference type="RefSeq" id="WP_200105807.1">
    <property type="nucleotide sequence ID" value="NZ_JAEHFV010000003.1"/>
</dbReference>
<protein>
    <recommendedName>
        <fullName evidence="2">Putative gamma-glutamylcyclotransferase</fullName>
    </recommendedName>
</protein>
<evidence type="ECO:0000313" key="4">
    <source>
        <dbReference type="EMBL" id="MBK0369864.1"/>
    </source>
</evidence>
<reference evidence="4" key="1">
    <citation type="submission" date="2020-12" db="EMBL/GenBank/DDBJ databases">
        <title>Bacterial novel species Flavobacterium sp. SE-1-e isolated from soil.</title>
        <authorList>
            <person name="Jung H.-Y."/>
        </authorList>
    </citation>
    <scope>NUCLEOTIDE SEQUENCE</scope>
    <source>
        <strain evidence="4">SE-1-e</strain>
    </source>
</reference>
<dbReference type="InterPro" id="IPR013024">
    <property type="entry name" value="GGCT-like"/>
</dbReference>